<evidence type="ECO:0000313" key="4">
    <source>
        <dbReference type="EMBL" id="TCZ76851.1"/>
    </source>
</evidence>
<dbReference type="SUPFAM" id="SSF51735">
    <property type="entry name" value="NAD(P)-binding Rossmann-fold domains"/>
    <property type="match status" value="1"/>
</dbReference>
<dbReference type="CDD" id="cd05254">
    <property type="entry name" value="dTDP_HR_like_SDR_e"/>
    <property type="match status" value="1"/>
</dbReference>
<dbReference type="GO" id="GO:0008831">
    <property type="term" value="F:dTDP-4-dehydrorhamnose reductase activity"/>
    <property type="evidence" value="ECO:0007669"/>
    <property type="project" value="UniProtKB-EC"/>
</dbReference>
<proteinExistence type="inferred from homology"/>
<evidence type="ECO:0000259" key="3">
    <source>
        <dbReference type="Pfam" id="PF04321"/>
    </source>
</evidence>
<sequence>MRVLIVGAKGQLGQEVVQFMRTQGTHEIVALDKQKLDITLYPDVMNTVSTIKPDVIINCAAYTAVDQAELHPETARAINTDASRNVAMAAKAVGSKLCFVSTDYVFDGVALTPYKETDQTNPINVYGMTKLAGEQEVKSILNDYFIVRTSWLYGEYGTNFVKSMLKLASERDSIKVVNDQVGSPTYAKDLALFISNLIRTEKYGIYHTSNTGQCTWYEFAKKIFEIKGIKHLEVIPCTTDEYPQLAKRPKFSVMENAAMKINGFSQMRHWEEALEDSWIN</sequence>
<protein>
    <recommendedName>
        <fullName evidence="2">dTDP-4-dehydrorhamnose reductase</fullName>
        <ecNumber evidence="2">1.1.1.133</ecNumber>
    </recommendedName>
</protein>
<dbReference type="Pfam" id="PF04321">
    <property type="entry name" value="RmlD_sub_bind"/>
    <property type="match status" value="1"/>
</dbReference>
<dbReference type="Gene3D" id="3.90.25.10">
    <property type="entry name" value="UDP-galactose 4-epimerase, domain 1"/>
    <property type="match status" value="1"/>
</dbReference>
<reference evidence="4 5" key="1">
    <citation type="submission" date="2019-03" db="EMBL/GenBank/DDBJ databases">
        <authorList>
            <person name="Kim M.K.M."/>
        </authorList>
    </citation>
    <scope>NUCLEOTIDE SEQUENCE [LARGE SCALE GENOMIC DNA]</scope>
    <source>
        <strain evidence="4 5">18JY21-1</strain>
    </source>
</reference>
<dbReference type="Proteomes" id="UP000295418">
    <property type="component" value="Unassembled WGS sequence"/>
</dbReference>
<dbReference type="OrthoDB" id="9803892at2"/>
<comment type="pathway">
    <text evidence="2">Carbohydrate biosynthesis; dTDP-L-rhamnose biosynthesis.</text>
</comment>
<evidence type="ECO:0000313" key="5">
    <source>
        <dbReference type="Proteomes" id="UP000295418"/>
    </source>
</evidence>
<evidence type="ECO:0000256" key="1">
    <source>
        <dbReference type="ARBA" id="ARBA00010944"/>
    </source>
</evidence>
<comment type="caution">
    <text evidence="4">The sequence shown here is derived from an EMBL/GenBank/DDBJ whole genome shotgun (WGS) entry which is preliminary data.</text>
</comment>
<dbReference type="InterPro" id="IPR036291">
    <property type="entry name" value="NAD(P)-bd_dom_sf"/>
</dbReference>
<name>A0A4R4EF83_9BACL</name>
<dbReference type="InterPro" id="IPR005913">
    <property type="entry name" value="dTDP_dehydrorham_reduct"/>
</dbReference>
<dbReference type="EC" id="1.1.1.133" evidence="2"/>
<dbReference type="UniPathway" id="UPA00124"/>
<keyword evidence="2" id="KW-0521">NADP</keyword>
<dbReference type="EMBL" id="SKFG01000011">
    <property type="protein sequence ID" value="TCZ76851.1"/>
    <property type="molecule type" value="Genomic_DNA"/>
</dbReference>
<dbReference type="GO" id="GO:0005829">
    <property type="term" value="C:cytosol"/>
    <property type="evidence" value="ECO:0007669"/>
    <property type="project" value="TreeGrafter"/>
</dbReference>
<dbReference type="GO" id="GO:0019305">
    <property type="term" value="P:dTDP-rhamnose biosynthetic process"/>
    <property type="evidence" value="ECO:0007669"/>
    <property type="project" value="UniProtKB-UniPathway"/>
</dbReference>
<dbReference type="NCBIfam" id="TIGR01214">
    <property type="entry name" value="rmlD"/>
    <property type="match status" value="1"/>
</dbReference>
<keyword evidence="2 4" id="KW-0560">Oxidoreductase</keyword>
<dbReference type="PANTHER" id="PTHR10491:SF4">
    <property type="entry name" value="METHIONINE ADENOSYLTRANSFERASE 2 SUBUNIT BETA"/>
    <property type="match status" value="1"/>
</dbReference>
<evidence type="ECO:0000256" key="2">
    <source>
        <dbReference type="RuleBase" id="RU364082"/>
    </source>
</evidence>
<comment type="function">
    <text evidence="2">Catalyzes the reduction of dTDP-6-deoxy-L-lyxo-4-hexulose to yield dTDP-L-rhamnose.</text>
</comment>
<organism evidence="4 5">
    <name type="scientific">Paenibacillus albiflavus</name>
    <dbReference type="NCBI Taxonomy" id="2545760"/>
    <lineage>
        <taxon>Bacteria</taxon>
        <taxon>Bacillati</taxon>
        <taxon>Bacillota</taxon>
        <taxon>Bacilli</taxon>
        <taxon>Bacillales</taxon>
        <taxon>Paenibacillaceae</taxon>
        <taxon>Paenibacillus</taxon>
    </lineage>
</organism>
<comment type="similarity">
    <text evidence="1 2">Belongs to the dTDP-4-dehydrorhamnose reductase family.</text>
</comment>
<dbReference type="InterPro" id="IPR029903">
    <property type="entry name" value="RmlD-like-bd"/>
</dbReference>
<dbReference type="AlphaFoldDB" id="A0A4R4EF83"/>
<accession>A0A4R4EF83</accession>
<dbReference type="FunFam" id="3.40.50.720:FF:000159">
    <property type="entry name" value="dTDP-4-dehydrorhamnose reductase"/>
    <property type="match status" value="1"/>
</dbReference>
<gene>
    <name evidence="4" type="primary">rfbD</name>
    <name evidence="4" type="ORF">E0485_12785</name>
</gene>
<feature type="domain" description="RmlD-like substrate binding" evidence="3">
    <location>
        <begin position="1"/>
        <end position="276"/>
    </location>
</feature>
<dbReference type="PANTHER" id="PTHR10491">
    <property type="entry name" value="DTDP-4-DEHYDRORHAMNOSE REDUCTASE"/>
    <property type="match status" value="1"/>
</dbReference>
<keyword evidence="5" id="KW-1185">Reference proteome</keyword>
<dbReference type="Gene3D" id="3.40.50.720">
    <property type="entry name" value="NAD(P)-binding Rossmann-like Domain"/>
    <property type="match status" value="1"/>
</dbReference>
<dbReference type="RefSeq" id="WP_132418440.1">
    <property type="nucleotide sequence ID" value="NZ_SKFG01000011.1"/>
</dbReference>